<feature type="domain" description="Sulfotransferase" evidence="3">
    <location>
        <begin position="22"/>
        <end position="262"/>
    </location>
</feature>
<dbReference type="Gene3D" id="3.40.50.300">
    <property type="entry name" value="P-loop containing nucleotide triphosphate hydrolases"/>
    <property type="match status" value="1"/>
</dbReference>
<evidence type="ECO:0000256" key="1">
    <source>
        <dbReference type="ARBA" id="ARBA00005771"/>
    </source>
</evidence>
<sequence>MNLVVKNIYSDSTIWNAVNARKTDIIIASCYKAGTTLTQQIVNLLINGNSEFSGYSTLQELSPWVEHTPDPLFASLEEKIDHIEKLPEPRFLKTHLPFDALPYHPEWKYIYLVRDGRDVALSLYNHNAGYDPAFWDVKLEDSFLEFWDNWLETGRHLWPLWDHIDSWLQVRDRPNILLIHYANLIGDKENEIARIAEFLGVKMDAAKKEIVIQQSSLEYMKEYADKFAPPGFIPKAFFGKGKNGVWKDLLTAEKLEKYETFIIGKLGIECANWVKNGGSLPPLLEKTLAEAVERDIK</sequence>
<dbReference type="SUPFAM" id="SSF52540">
    <property type="entry name" value="P-loop containing nucleoside triphosphate hydrolases"/>
    <property type="match status" value="1"/>
</dbReference>
<dbReference type="PANTHER" id="PTHR11783">
    <property type="entry name" value="SULFOTRANSFERASE SULT"/>
    <property type="match status" value="1"/>
</dbReference>
<gene>
    <name evidence="4" type="ORF">H6G03_10900</name>
</gene>
<dbReference type="RefSeq" id="WP_190464418.1">
    <property type="nucleotide sequence ID" value="NZ_JACJPW010000023.1"/>
</dbReference>
<name>A0A926VCZ6_9CYAN</name>
<keyword evidence="2" id="KW-0808">Transferase</keyword>
<dbReference type="AlphaFoldDB" id="A0A926VCZ6"/>
<evidence type="ECO:0000313" key="5">
    <source>
        <dbReference type="Proteomes" id="UP000641646"/>
    </source>
</evidence>
<dbReference type="InterPro" id="IPR000863">
    <property type="entry name" value="Sulfotransferase_dom"/>
</dbReference>
<dbReference type="Pfam" id="PF00685">
    <property type="entry name" value="Sulfotransfer_1"/>
    <property type="match status" value="1"/>
</dbReference>
<dbReference type="InterPro" id="IPR027417">
    <property type="entry name" value="P-loop_NTPase"/>
</dbReference>
<protein>
    <submittedName>
        <fullName evidence="4">Sulfotransferase domain-containing protein</fullName>
    </submittedName>
</protein>
<comment type="caution">
    <text evidence="4">The sequence shown here is derived from an EMBL/GenBank/DDBJ whole genome shotgun (WGS) entry which is preliminary data.</text>
</comment>
<reference evidence="4" key="2">
    <citation type="submission" date="2020-08" db="EMBL/GenBank/DDBJ databases">
        <authorList>
            <person name="Chen M."/>
            <person name="Teng W."/>
            <person name="Zhao L."/>
            <person name="Hu C."/>
            <person name="Zhou Y."/>
            <person name="Han B."/>
            <person name="Song L."/>
            <person name="Shu W."/>
        </authorList>
    </citation>
    <scope>NUCLEOTIDE SEQUENCE</scope>
    <source>
        <strain evidence="4">FACHB-1375</strain>
    </source>
</reference>
<dbReference type="EMBL" id="JACJPW010000023">
    <property type="protein sequence ID" value="MBD2181609.1"/>
    <property type="molecule type" value="Genomic_DNA"/>
</dbReference>
<comment type="similarity">
    <text evidence="1">Belongs to the sulfotransferase 1 family.</text>
</comment>
<reference evidence="4" key="1">
    <citation type="journal article" date="2015" name="ISME J.">
        <title>Draft Genome Sequence of Streptomyces incarnatus NRRL8089, which Produces the Nucleoside Antibiotic Sinefungin.</title>
        <authorList>
            <person name="Oshima K."/>
            <person name="Hattori M."/>
            <person name="Shimizu H."/>
            <person name="Fukuda K."/>
            <person name="Nemoto M."/>
            <person name="Inagaki K."/>
            <person name="Tamura T."/>
        </authorList>
    </citation>
    <scope>NUCLEOTIDE SEQUENCE</scope>
    <source>
        <strain evidence="4">FACHB-1375</strain>
    </source>
</reference>
<accession>A0A926VCZ6</accession>
<proteinExistence type="inferred from homology"/>
<evidence type="ECO:0000313" key="4">
    <source>
        <dbReference type="EMBL" id="MBD2181609.1"/>
    </source>
</evidence>
<dbReference type="Proteomes" id="UP000641646">
    <property type="component" value="Unassembled WGS sequence"/>
</dbReference>
<evidence type="ECO:0000259" key="3">
    <source>
        <dbReference type="Pfam" id="PF00685"/>
    </source>
</evidence>
<organism evidence="4 5">
    <name type="scientific">Aerosakkonema funiforme FACHB-1375</name>
    <dbReference type="NCBI Taxonomy" id="2949571"/>
    <lineage>
        <taxon>Bacteria</taxon>
        <taxon>Bacillati</taxon>
        <taxon>Cyanobacteriota</taxon>
        <taxon>Cyanophyceae</taxon>
        <taxon>Oscillatoriophycideae</taxon>
        <taxon>Aerosakkonematales</taxon>
        <taxon>Aerosakkonemataceae</taxon>
        <taxon>Aerosakkonema</taxon>
    </lineage>
</organism>
<evidence type="ECO:0000256" key="2">
    <source>
        <dbReference type="ARBA" id="ARBA00022679"/>
    </source>
</evidence>
<dbReference type="GO" id="GO:0008146">
    <property type="term" value="F:sulfotransferase activity"/>
    <property type="evidence" value="ECO:0007669"/>
    <property type="project" value="InterPro"/>
</dbReference>
<keyword evidence="5" id="KW-1185">Reference proteome</keyword>